<dbReference type="InterPro" id="IPR004360">
    <property type="entry name" value="Glyas_Fos-R_dOase_dom"/>
</dbReference>
<dbReference type="SUPFAM" id="SSF54593">
    <property type="entry name" value="Glyoxalase/Bleomycin resistance protein/Dihydroxybiphenyl dioxygenase"/>
    <property type="match status" value="1"/>
</dbReference>
<evidence type="ECO:0000313" key="3">
    <source>
        <dbReference type="Proteomes" id="UP001596548"/>
    </source>
</evidence>
<protein>
    <submittedName>
        <fullName evidence="2">VOC family protein</fullName>
    </submittedName>
</protein>
<dbReference type="RefSeq" id="WP_378964962.1">
    <property type="nucleotide sequence ID" value="NZ_JBHTBJ010000002.1"/>
</dbReference>
<proteinExistence type="predicted"/>
<dbReference type="EMBL" id="JBHTBJ010000002">
    <property type="protein sequence ID" value="MFC7273437.1"/>
    <property type="molecule type" value="Genomic_DNA"/>
</dbReference>
<dbReference type="Proteomes" id="UP001596548">
    <property type="component" value="Unassembled WGS sequence"/>
</dbReference>
<organism evidence="2 3">
    <name type="scientific">Paractinoplanes rhizophilus</name>
    <dbReference type="NCBI Taxonomy" id="1416877"/>
    <lineage>
        <taxon>Bacteria</taxon>
        <taxon>Bacillati</taxon>
        <taxon>Actinomycetota</taxon>
        <taxon>Actinomycetes</taxon>
        <taxon>Micromonosporales</taxon>
        <taxon>Micromonosporaceae</taxon>
        <taxon>Paractinoplanes</taxon>
    </lineage>
</organism>
<dbReference type="PROSITE" id="PS51819">
    <property type="entry name" value="VOC"/>
    <property type="match status" value="1"/>
</dbReference>
<dbReference type="CDD" id="cd07247">
    <property type="entry name" value="SgaA_N_like"/>
    <property type="match status" value="1"/>
</dbReference>
<dbReference type="PANTHER" id="PTHR33993:SF14">
    <property type="entry name" value="GB|AAF24581.1"/>
    <property type="match status" value="1"/>
</dbReference>
<feature type="domain" description="VOC" evidence="1">
    <location>
        <begin position="6"/>
        <end position="125"/>
    </location>
</feature>
<dbReference type="InterPro" id="IPR052164">
    <property type="entry name" value="Anthracycline_SecMetBiosynth"/>
</dbReference>
<evidence type="ECO:0000313" key="2">
    <source>
        <dbReference type="EMBL" id="MFC7273437.1"/>
    </source>
</evidence>
<dbReference type="PANTHER" id="PTHR33993">
    <property type="entry name" value="GLYOXALASE-RELATED"/>
    <property type="match status" value="1"/>
</dbReference>
<evidence type="ECO:0000259" key="1">
    <source>
        <dbReference type="PROSITE" id="PS51819"/>
    </source>
</evidence>
<sequence length="130" mass="13653">MSAVNGIGWFEIATDEPAVAERFYADVFGWTYGNDRGEATGADDMAYRMVTPPGAERPAGGIFPTGGKAPNYAIFYVLVTDPAETCRAAEAAGGKVLLAPRTTPDGLSFAHLLDPSGNHFGIFTPPPASE</sequence>
<dbReference type="InterPro" id="IPR037523">
    <property type="entry name" value="VOC_core"/>
</dbReference>
<reference evidence="3" key="1">
    <citation type="journal article" date="2019" name="Int. J. Syst. Evol. Microbiol.">
        <title>The Global Catalogue of Microorganisms (GCM) 10K type strain sequencing project: providing services to taxonomists for standard genome sequencing and annotation.</title>
        <authorList>
            <consortium name="The Broad Institute Genomics Platform"/>
            <consortium name="The Broad Institute Genome Sequencing Center for Infectious Disease"/>
            <person name="Wu L."/>
            <person name="Ma J."/>
        </authorList>
    </citation>
    <scope>NUCLEOTIDE SEQUENCE [LARGE SCALE GENOMIC DNA]</scope>
    <source>
        <strain evidence="3">XZYJT-10</strain>
    </source>
</reference>
<comment type="caution">
    <text evidence="2">The sequence shown here is derived from an EMBL/GenBank/DDBJ whole genome shotgun (WGS) entry which is preliminary data.</text>
</comment>
<dbReference type="InterPro" id="IPR029068">
    <property type="entry name" value="Glyas_Bleomycin-R_OHBP_Dase"/>
</dbReference>
<dbReference type="Gene3D" id="3.10.180.10">
    <property type="entry name" value="2,3-Dihydroxybiphenyl 1,2-Dioxygenase, domain 1"/>
    <property type="match status" value="1"/>
</dbReference>
<name>A0ABW2HM50_9ACTN</name>
<accession>A0ABW2HM50</accession>
<keyword evidence="3" id="KW-1185">Reference proteome</keyword>
<gene>
    <name evidence="2" type="ORF">ACFQS1_05540</name>
</gene>
<dbReference type="Pfam" id="PF00903">
    <property type="entry name" value="Glyoxalase"/>
    <property type="match status" value="1"/>
</dbReference>